<gene>
    <name evidence="4" type="primary">prmA</name>
    <name evidence="4" type="ORF">ALNOE001_07180</name>
</gene>
<dbReference type="PANTHER" id="PTHR23290:SF0">
    <property type="entry name" value="RRNA N6-ADENOSINE-METHYLTRANSFERASE METTL5"/>
    <property type="match status" value="1"/>
</dbReference>
<dbReference type="Pfam" id="PF05175">
    <property type="entry name" value="MTS"/>
    <property type="match status" value="1"/>
</dbReference>
<proteinExistence type="inferred from homology"/>
<dbReference type="EMBL" id="NIZT01000020">
    <property type="protein sequence ID" value="RBQ23663.1"/>
    <property type="molecule type" value="Genomic_DNA"/>
</dbReference>
<accession>A0A366MCV4</accession>
<dbReference type="PROSITE" id="PS00092">
    <property type="entry name" value="N6_MTASE"/>
    <property type="match status" value="1"/>
</dbReference>
<dbReference type="InterPro" id="IPR007848">
    <property type="entry name" value="Small_mtfrase_dom"/>
</dbReference>
<protein>
    <recommendedName>
        <fullName evidence="2">Methyltransferase-like protein 5</fullName>
    </recommendedName>
</protein>
<evidence type="ECO:0000259" key="3">
    <source>
        <dbReference type="Pfam" id="PF05175"/>
    </source>
</evidence>
<dbReference type="CDD" id="cd02440">
    <property type="entry name" value="AdoMet_MTases"/>
    <property type="match status" value="1"/>
</dbReference>
<evidence type="ECO:0000256" key="2">
    <source>
        <dbReference type="ARBA" id="ARBA00041374"/>
    </source>
</evidence>
<dbReference type="Gene3D" id="3.40.50.150">
    <property type="entry name" value="Vaccinia Virus protein VP39"/>
    <property type="match status" value="1"/>
</dbReference>
<evidence type="ECO:0000313" key="4">
    <source>
        <dbReference type="EMBL" id="RBQ23663.1"/>
    </source>
</evidence>
<feature type="domain" description="Methyltransferase small" evidence="3">
    <location>
        <begin position="50"/>
        <end position="151"/>
    </location>
</feature>
<dbReference type="PANTHER" id="PTHR23290">
    <property type="entry name" value="RRNA N6-ADENOSINE-METHYLTRANSFERASE METTL5"/>
    <property type="match status" value="1"/>
</dbReference>
<dbReference type="InterPro" id="IPR051720">
    <property type="entry name" value="rRNA_MeTrfase/Polyamine_Synth"/>
</dbReference>
<dbReference type="Proteomes" id="UP000253099">
    <property type="component" value="Unassembled WGS sequence"/>
</dbReference>
<dbReference type="AlphaFoldDB" id="A0A366MCV4"/>
<keyword evidence="4" id="KW-0489">Methyltransferase</keyword>
<organism evidence="4 5">
    <name type="scientific">Candidatus Methanobinarius endosymbioticus</name>
    <dbReference type="NCBI Taxonomy" id="2006182"/>
    <lineage>
        <taxon>Archaea</taxon>
        <taxon>Methanobacteriati</taxon>
        <taxon>Methanobacteriota</taxon>
        <taxon>Methanomada group</taxon>
        <taxon>Methanobacteria</taxon>
        <taxon>Methanobacteriales</taxon>
        <taxon>Methanobacteriaceae</taxon>
        <taxon>Candidatus Methanobinarius</taxon>
    </lineage>
</organism>
<dbReference type="GO" id="GO:0003676">
    <property type="term" value="F:nucleic acid binding"/>
    <property type="evidence" value="ECO:0007669"/>
    <property type="project" value="InterPro"/>
</dbReference>
<keyword evidence="4" id="KW-0689">Ribosomal protein</keyword>
<sequence length="215" mass="24591">MKITKKRHLEIAIENIPKFESYNIKLEQYSTPSNIAADLVWNAYSLGDIDDKSIIDLGCGTGILTFSSLLINAKLALGIDIDSKAINITKRTVKEMNISNSTFFNKDIYEIVDDDFNNINTDFDTAITNPPFGSQSRSKKGADRIFMKSAFKLANVVYSFHMGETHDFVMNFYEKLGGEITHRFKYKFPLFNTYEFHTQEAKSIDVIVFRTIKLH</sequence>
<evidence type="ECO:0000256" key="1">
    <source>
        <dbReference type="ARBA" id="ARBA00009741"/>
    </source>
</evidence>
<reference evidence="4 5" key="1">
    <citation type="submission" date="2018-06" db="EMBL/GenBank/DDBJ databases">
        <title>Genomic insight into two independent archaeal endosymbiosis events.</title>
        <authorList>
            <person name="Lind A.E."/>
            <person name="Lewis W.H."/>
            <person name="Spang A."/>
            <person name="Guy L."/>
            <person name="Embley M.T."/>
            <person name="Ettema T.J.G."/>
        </authorList>
    </citation>
    <scope>NUCLEOTIDE SEQUENCE [LARGE SCALE GENOMIC DNA]</scope>
    <source>
        <strain evidence="4">NOE</strain>
    </source>
</reference>
<dbReference type="InterPro" id="IPR029063">
    <property type="entry name" value="SAM-dependent_MTases_sf"/>
</dbReference>
<dbReference type="InterPro" id="IPR002052">
    <property type="entry name" value="DNA_methylase_N6_adenine_CS"/>
</dbReference>
<keyword evidence="4" id="KW-0687">Ribonucleoprotein</keyword>
<keyword evidence="4" id="KW-0808">Transferase</keyword>
<comment type="similarity">
    <text evidence="1">Belongs to the methyltransferase superfamily. PrmA family.</text>
</comment>
<keyword evidence="5" id="KW-1185">Reference proteome</keyword>
<dbReference type="GO" id="GO:0032259">
    <property type="term" value="P:methylation"/>
    <property type="evidence" value="ECO:0007669"/>
    <property type="project" value="UniProtKB-KW"/>
</dbReference>
<dbReference type="GO" id="GO:0005840">
    <property type="term" value="C:ribosome"/>
    <property type="evidence" value="ECO:0007669"/>
    <property type="project" value="UniProtKB-KW"/>
</dbReference>
<name>A0A366MCV4_9EURY</name>
<dbReference type="SUPFAM" id="SSF53335">
    <property type="entry name" value="S-adenosyl-L-methionine-dependent methyltransferases"/>
    <property type="match status" value="1"/>
</dbReference>
<comment type="caution">
    <text evidence="4">The sequence shown here is derived from an EMBL/GenBank/DDBJ whole genome shotgun (WGS) entry which is preliminary data.</text>
</comment>
<evidence type="ECO:0000313" key="5">
    <source>
        <dbReference type="Proteomes" id="UP000253099"/>
    </source>
</evidence>
<dbReference type="GO" id="GO:0008757">
    <property type="term" value="F:S-adenosylmethionine-dependent methyltransferase activity"/>
    <property type="evidence" value="ECO:0007669"/>
    <property type="project" value="UniProtKB-ARBA"/>
</dbReference>